<dbReference type="WBParaSite" id="TTAC_0000254301-mRNA-1">
    <property type="protein sequence ID" value="TTAC_0000254301-mRNA-1"/>
    <property type="gene ID" value="TTAC_0000254301"/>
</dbReference>
<evidence type="ECO:0000313" key="1">
    <source>
        <dbReference type="EMBL" id="VDM20357.1"/>
    </source>
</evidence>
<dbReference type="AlphaFoldDB" id="A0A0R3WP55"/>
<protein>
    <submittedName>
        <fullName evidence="1 3">Uncharacterized protein</fullName>
    </submittedName>
</protein>
<dbReference type="Proteomes" id="UP000274429">
    <property type="component" value="Unassembled WGS sequence"/>
</dbReference>
<dbReference type="EMBL" id="UYWX01001175">
    <property type="protein sequence ID" value="VDM20357.1"/>
    <property type="molecule type" value="Genomic_DNA"/>
</dbReference>
<evidence type="ECO:0000313" key="2">
    <source>
        <dbReference type="Proteomes" id="UP000274429"/>
    </source>
</evidence>
<reference evidence="3" key="1">
    <citation type="submission" date="2017-02" db="UniProtKB">
        <authorList>
            <consortium name="WormBaseParasite"/>
        </authorList>
    </citation>
    <scope>IDENTIFICATION</scope>
</reference>
<sequence length="107" mass="11892">MQDHFTTPARAADECSSPHYYFTVIVTSMYTPPPPPRPSTFSPLPAGTTTDTAAQLEHFLCYHSANLCIVFLARHGVLTTIFLARNFSLQVYTQSMADDACVELTKF</sequence>
<proteinExistence type="predicted"/>
<keyword evidence="2" id="KW-1185">Reference proteome</keyword>
<gene>
    <name evidence="1" type="ORF">TTAC_LOCUS2528</name>
</gene>
<reference evidence="1 2" key="2">
    <citation type="submission" date="2018-11" db="EMBL/GenBank/DDBJ databases">
        <authorList>
            <consortium name="Pathogen Informatics"/>
        </authorList>
    </citation>
    <scope>NUCLEOTIDE SEQUENCE [LARGE SCALE GENOMIC DNA]</scope>
</reference>
<evidence type="ECO:0000313" key="3">
    <source>
        <dbReference type="WBParaSite" id="TTAC_0000254301-mRNA-1"/>
    </source>
</evidence>
<accession>A0A0R3WP55</accession>
<name>A0A0R3WP55_HYDTA</name>
<organism evidence="3">
    <name type="scientific">Hydatigena taeniaeformis</name>
    <name type="common">Feline tapeworm</name>
    <name type="synonym">Taenia taeniaeformis</name>
    <dbReference type="NCBI Taxonomy" id="6205"/>
    <lineage>
        <taxon>Eukaryota</taxon>
        <taxon>Metazoa</taxon>
        <taxon>Spiralia</taxon>
        <taxon>Lophotrochozoa</taxon>
        <taxon>Platyhelminthes</taxon>
        <taxon>Cestoda</taxon>
        <taxon>Eucestoda</taxon>
        <taxon>Cyclophyllidea</taxon>
        <taxon>Taeniidae</taxon>
        <taxon>Hydatigera</taxon>
    </lineage>
</organism>